<sequence>HVMRLNDEAKAKFPTVLALMLAQWPSRRTSVKWLMGERDKEGREMMALSSISI</sequence>
<evidence type="ECO:0000313" key="4">
    <source>
        <dbReference type="Proteomes" id="UP000639772"/>
    </source>
</evidence>
<feature type="non-terminal residue" evidence="1">
    <location>
        <position position="1"/>
    </location>
</feature>
<gene>
    <name evidence="2" type="ORF">HPP92_028789</name>
    <name evidence="1" type="ORF">HPP92_028800</name>
</gene>
<evidence type="ECO:0000313" key="2">
    <source>
        <dbReference type="EMBL" id="KAG0446518.1"/>
    </source>
</evidence>
<dbReference type="EMBL" id="JADCNL010000570">
    <property type="protein sequence ID" value="KAG0446518.1"/>
    <property type="molecule type" value="Genomic_DNA"/>
</dbReference>
<comment type="caution">
    <text evidence="1">The sequence shown here is derived from an EMBL/GenBank/DDBJ whole genome shotgun (WGS) entry which is preliminary data.</text>
</comment>
<dbReference type="Proteomes" id="UP000639772">
    <property type="component" value="Unassembled WGS sequence"/>
</dbReference>
<proteinExistence type="predicted"/>
<reference evidence="3 4" key="1">
    <citation type="journal article" date="2020" name="Nat. Food">
        <title>A phased Vanilla planifolia genome enables genetic improvement of flavour and production.</title>
        <authorList>
            <person name="Hasing T."/>
            <person name="Tang H."/>
            <person name="Brym M."/>
            <person name="Khazi F."/>
            <person name="Huang T."/>
            <person name="Chambers A.H."/>
        </authorList>
    </citation>
    <scope>NUCLEOTIDE SEQUENCE [LARGE SCALE GENOMIC DNA]</scope>
    <source>
        <tissue evidence="1">Leaf</tissue>
    </source>
</reference>
<evidence type="ECO:0000313" key="3">
    <source>
        <dbReference type="Proteomes" id="UP000636800"/>
    </source>
</evidence>
<protein>
    <submittedName>
        <fullName evidence="1">Uncharacterized protein</fullName>
    </submittedName>
</protein>
<evidence type="ECO:0000313" key="1">
    <source>
        <dbReference type="EMBL" id="KAG0446517.1"/>
    </source>
</evidence>
<dbReference type="Proteomes" id="UP000636800">
    <property type="component" value="Unassembled WGS sequence"/>
</dbReference>
<keyword evidence="3" id="KW-1185">Reference proteome</keyword>
<organism evidence="1 4">
    <name type="scientific">Vanilla planifolia</name>
    <name type="common">Vanilla</name>
    <dbReference type="NCBI Taxonomy" id="51239"/>
    <lineage>
        <taxon>Eukaryota</taxon>
        <taxon>Viridiplantae</taxon>
        <taxon>Streptophyta</taxon>
        <taxon>Embryophyta</taxon>
        <taxon>Tracheophyta</taxon>
        <taxon>Spermatophyta</taxon>
        <taxon>Magnoliopsida</taxon>
        <taxon>Liliopsida</taxon>
        <taxon>Asparagales</taxon>
        <taxon>Orchidaceae</taxon>
        <taxon>Vanilloideae</taxon>
        <taxon>Vanilleae</taxon>
        <taxon>Vanilla</taxon>
    </lineage>
</organism>
<accession>A0A835P9M1</accession>
<dbReference type="AlphaFoldDB" id="A0A835P9M1"/>
<dbReference type="EMBL" id="JADCNM010000571">
    <property type="protein sequence ID" value="KAG0446517.1"/>
    <property type="molecule type" value="Genomic_DNA"/>
</dbReference>
<name>A0A835P9M1_VANPL</name>